<protein>
    <recommendedName>
        <fullName evidence="4">HMA domain-containing protein</fullName>
    </recommendedName>
</protein>
<keyword evidence="3" id="KW-1185">Reference proteome</keyword>
<accession>A0A9R1UZL6</accession>
<proteinExistence type="predicted"/>
<reference evidence="2 3" key="1">
    <citation type="journal article" date="2017" name="Nat. Commun.">
        <title>Genome assembly with in vitro proximity ligation data and whole-genome triplication in lettuce.</title>
        <authorList>
            <person name="Reyes-Chin-Wo S."/>
            <person name="Wang Z."/>
            <person name="Yang X."/>
            <person name="Kozik A."/>
            <person name="Arikit S."/>
            <person name="Song C."/>
            <person name="Xia L."/>
            <person name="Froenicke L."/>
            <person name="Lavelle D.O."/>
            <person name="Truco M.J."/>
            <person name="Xia R."/>
            <person name="Zhu S."/>
            <person name="Xu C."/>
            <person name="Xu H."/>
            <person name="Xu X."/>
            <person name="Cox K."/>
            <person name="Korf I."/>
            <person name="Meyers B.C."/>
            <person name="Michelmore R.W."/>
        </authorList>
    </citation>
    <scope>NUCLEOTIDE SEQUENCE [LARGE SCALE GENOMIC DNA]</scope>
    <source>
        <strain evidence="3">cv. Salinas</strain>
        <tissue evidence="2">Seedlings</tissue>
    </source>
</reference>
<dbReference type="PANTHER" id="PTHR47005">
    <property type="entry name" value="HEAVY METAL TRANSPORT/DETOXIFICATION SUPERFAMILY PROTEIN"/>
    <property type="match status" value="1"/>
</dbReference>
<organism evidence="2 3">
    <name type="scientific">Lactuca sativa</name>
    <name type="common">Garden lettuce</name>
    <dbReference type="NCBI Taxonomy" id="4236"/>
    <lineage>
        <taxon>Eukaryota</taxon>
        <taxon>Viridiplantae</taxon>
        <taxon>Streptophyta</taxon>
        <taxon>Embryophyta</taxon>
        <taxon>Tracheophyta</taxon>
        <taxon>Spermatophyta</taxon>
        <taxon>Magnoliopsida</taxon>
        <taxon>eudicotyledons</taxon>
        <taxon>Gunneridae</taxon>
        <taxon>Pentapetalae</taxon>
        <taxon>asterids</taxon>
        <taxon>campanulids</taxon>
        <taxon>Asterales</taxon>
        <taxon>Asteraceae</taxon>
        <taxon>Cichorioideae</taxon>
        <taxon>Cichorieae</taxon>
        <taxon>Lactucinae</taxon>
        <taxon>Lactuca</taxon>
    </lineage>
</organism>
<dbReference type="PANTHER" id="PTHR47005:SF5">
    <property type="entry name" value="HEAVY METAL TRANSPORT_DETOXIFICATION SUPERFAMILY PROTEIN"/>
    <property type="match status" value="1"/>
</dbReference>
<dbReference type="SUPFAM" id="SSF55008">
    <property type="entry name" value="HMA, heavy metal-associated domain"/>
    <property type="match status" value="1"/>
</dbReference>
<dbReference type="EMBL" id="NBSK02000007">
    <property type="protein sequence ID" value="KAJ0196468.1"/>
    <property type="molecule type" value="Genomic_DNA"/>
</dbReference>
<evidence type="ECO:0000313" key="2">
    <source>
        <dbReference type="EMBL" id="KAJ0196468.1"/>
    </source>
</evidence>
<dbReference type="GO" id="GO:0046872">
    <property type="term" value="F:metal ion binding"/>
    <property type="evidence" value="ECO:0007669"/>
    <property type="project" value="InterPro"/>
</dbReference>
<dbReference type="AlphaFoldDB" id="A0A9R1UZL6"/>
<gene>
    <name evidence="2" type="ORF">LSAT_V11C700347600</name>
</gene>
<sequence>MAPEKVTIMVLDVDLKCSQCYKKVKKIIRKIPEIRDQEYEVYNNKVKIMVVCGNPEKIRDKLCYKGGNSIQKIDVIAEKLKDPKPADKPKEKGDHAPPVVKKPDPKPEMARMASGYPPPNYHVVGYGCECHGGGYVVPPQPPGYGYGYGSGYGHVRGYDHGYNGNASRDHYYSEENAQGCSVM</sequence>
<dbReference type="OrthoDB" id="785270at2759"/>
<dbReference type="InterPro" id="IPR036163">
    <property type="entry name" value="HMA_dom_sf"/>
</dbReference>
<dbReference type="Proteomes" id="UP000235145">
    <property type="component" value="Unassembled WGS sequence"/>
</dbReference>
<evidence type="ECO:0000256" key="1">
    <source>
        <dbReference type="SAM" id="MobiDB-lite"/>
    </source>
</evidence>
<evidence type="ECO:0000313" key="3">
    <source>
        <dbReference type="Proteomes" id="UP000235145"/>
    </source>
</evidence>
<comment type="caution">
    <text evidence="2">The sequence shown here is derived from an EMBL/GenBank/DDBJ whole genome shotgun (WGS) entry which is preliminary data.</text>
</comment>
<evidence type="ECO:0008006" key="4">
    <source>
        <dbReference type="Google" id="ProtNLM"/>
    </source>
</evidence>
<name>A0A9R1UZL6_LACSA</name>
<feature type="region of interest" description="Disordered" evidence="1">
    <location>
        <begin position="81"/>
        <end position="109"/>
    </location>
</feature>